<dbReference type="InterPro" id="IPR013783">
    <property type="entry name" value="Ig-like_fold"/>
</dbReference>
<dbReference type="EMBL" id="JBHUOZ010000003">
    <property type="protein sequence ID" value="MFD2920544.1"/>
    <property type="molecule type" value="Genomic_DNA"/>
</dbReference>
<name>A0ABW6A5X9_9BACT</name>
<dbReference type="InterPro" id="IPR005181">
    <property type="entry name" value="SASA"/>
</dbReference>
<dbReference type="Proteomes" id="UP001597511">
    <property type="component" value="Unassembled WGS sequence"/>
</dbReference>
<evidence type="ECO:0000259" key="3">
    <source>
        <dbReference type="Pfam" id="PF03629"/>
    </source>
</evidence>
<gene>
    <name evidence="4" type="ORF">ACFS6H_12530</name>
</gene>
<evidence type="ECO:0000256" key="2">
    <source>
        <dbReference type="SAM" id="MobiDB-lite"/>
    </source>
</evidence>
<dbReference type="Gene3D" id="2.60.40.10">
    <property type="entry name" value="Immunoglobulins"/>
    <property type="match status" value="1"/>
</dbReference>
<proteinExistence type="predicted"/>
<feature type="domain" description="Sialate O-acetylesterase" evidence="3">
    <location>
        <begin position="104"/>
        <end position="234"/>
    </location>
</feature>
<feature type="region of interest" description="Disordered" evidence="2">
    <location>
        <begin position="252"/>
        <end position="272"/>
    </location>
</feature>
<evidence type="ECO:0000256" key="1">
    <source>
        <dbReference type="ARBA" id="ARBA00022801"/>
    </source>
</evidence>
<evidence type="ECO:0000313" key="4">
    <source>
        <dbReference type="EMBL" id="MFD2920544.1"/>
    </source>
</evidence>
<sequence length="506" mass="57001">MLKFLFALSGLFISIIVAAQLKLPALISDNMVLQQNKQVAVWGWAAPGEMITITPSWNNKAITTKADDKGKWQATLQTTKAGGPYTIEFKSVDKITVNNVLLGEVWLASGQSNMEFPMGKGEGWRTGAHNAETEIPKANYPNIRMIDVPNRVSDMPQEDFKGEWQVCTPETVKDFSAVAYFFAKEIQAATGYPIGIINSTWGGTPAESWTRKDILESDTGFQKILERYQQDVEKYPAAYAKYKTSYEKWKADTSSNKKGAPKEPVGPNHNKSPGKLYNGMIAPLIPYTLQGVIWYQGESNADRAWQYRRLFPAMIKGWREDWHNNKLPFYFVQIAPHRSQGPEIREAQLYSWQTTPYTGMVVSTDHGDSLDIHPRNKEVIGKRLSLWALKNEYGKKSVVTSGPVYRSMKVKGDKIIIRFNDAKGLYTHPKAPLQQFLIAGDDQQFIPAQAMIKGNTVIVWNNAISKPLAVRFNWSKVPVAELYNKAELPATPFRTDNWPVATQGKE</sequence>
<dbReference type="PANTHER" id="PTHR22901:SF0">
    <property type="entry name" value="SIALATE O-ACETYLESTERASE"/>
    <property type="match status" value="1"/>
</dbReference>
<dbReference type="Pfam" id="PF03629">
    <property type="entry name" value="SASA"/>
    <property type="match status" value="2"/>
</dbReference>
<protein>
    <submittedName>
        <fullName evidence="4">Sialate O-acetylesterase</fullName>
    </submittedName>
</protein>
<dbReference type="Gene3D" id="3.40.50.1110">
    <property type="entry name" value="SGNH hydrolase"/>
    <property type="match status" value="1"/>
</dbReference>
<feature type="domain" description="Sialate O-acetylesterase" evidence="3">
    <location>
        <begin position="275"/>
        <end position="373"/>
    </location>
</feature>
<dbReference type="InterPro" id="IPR039329">
    <property type="entry name" value="SIAE"/>
</dbReference>
<organism evidence="4 5">
    <name type="scientific">Terrimonas rubra</name>
    <dbReference type="NCBI Taxonomy" id="1035890"/>
    <lineage>
        <taxon>Bacteria</taxon>
        <taxon>Pseudomonadati</taxon>
        <taxon>Bacteroidota</taxon>
        <taxon>Chitinophagia</taxon>
        <taxon>Chitinophagales</taxon>
        <taxon>Chitinophagaceae</taxon>
        <taxon>Terrimonas</taxon>
    </lineage>
</organism>
<comment type="caution">
    <text evidence="4">The sequence shown here is derived from an EMBL/GenBank/DDBJ whole genome shotgun (WGS) entry which is preliminary data.</text>
</comment>
<dbReference type="RefSeq" id="WP_386099100.1">
    <property type="nucleotide sequence ID" value="NZ_JBHUOZ010000003.1"/>
</dbReference>
<evidence type="ECO:0000313" key="5">
    <source>
        <dbReference type="Proteomes" id="UP001597511"/>
    </source>
</evidence>
<keyword evidence="1" id="KW-0378">Hydrolase</keyword>
<keyword evidence="5" id="KW-1185">Reference proteome</keyword>
<dbReference type="InterPro" id="IPR036514">
    <property type="entry name" value="SGNH_hydro_sf"/>
</dbReference>
<dbReference type="PANTHER" id="PTHR22901">
    <property type="entry name" value="SIALATE O-ACETYLESTERASE"/>
    <property type="match status" value="1"/>
</dbReference>
<accession>A0ABW6A5X9</accession>
<reference evidence="5" key="1">
    <citation type="journal article" date="2019" name="Int. J. Syst. Evol. Microbiol.">
        <title>The Global Catalogue of Microorganisms (GCM) 10K type strain sequencing project: providing services to taxonomists for standard genome sequencing and annotation.</title>
        <authorList>
            <consortium name="The Broad Institute Genomics Platform"/>
            <consortium name="The Broad Institute Genome Sequencing Center for Infectious Disease"/>
            <person name="Wu L."/>
            <person name="Ma J."/>
        </authorList>
    </citation>
    <scope>NUCLEOTIDE SEQUENCE [LARGE SCALE GENOMIC DNA]</scope>
    <source>
        <strain evidence="5">KCTC 23299</strain>
    </source>
</reference>
<dbReference type="SUPFAM" id="SSF52266">
    <property type="entry name" value="SGNH hydrolase"/>
    <property type="match status" value="1"/>
</dbReference>